<sequence>MKDKLKWPAVLLLLLCILPGILLGAGAAMPSCYSESYYAQLAPMYRRLRETEGKRLVVVGGSNVAFGLDTALMETLMADRGYDYKVCSFGLYGAVGVSAMLELSGDNLHEGDIVILALEPVDEVLSSYFGASAFWKCAEDAPELLLELNGTQQSAVLGGYLAYLQERWSICESGVSPSTEGVYARASFDRECNMVYPREGNALALGFDPTTPVDLAGLTVDGDFAGEVAAYCARARARGAEVYLSFSPVNRSALTDGSQEAVECFFQTFNTAFPCQIISDPNDYILDSGWFYDNNFHLNSAGAVLRTCRLAEDVLSRLGCYEAVDYPLPEMPASIARQPEAEAEENMDLFLLAPVVGDNGETLGYEVSGLTAQGLAQSRLTLPGSYRGKSVVSLAAGALEGADELVELTLPENIEYLPDGVFSDCTRLERLVLRHESKVCAVTEHTFEKAEQVKIYVSRAAYALYRDGQGCEDNPWSAYLDRVYTFD</sequence>
<dbReference type="RefSeq" id="WP_186919295.1">
    <property type="nucleotide sequence ID" value="NZ_JACOPQ010000007.1"/>
</dbReference>
<keyword evidence="2" id="KW-1185">Reference proteome</keyword>
<dbReference type="AlphaFoldDB" id="A0A8J6MGV0"/>
<evidence type="ECO:0000313" key="1">
    <source>
        <dbReference type="EMBL" id="MBC5737478.1"/>
    </source>
</evidence>
<dbReference type="Gene3D" id="3.40.50.12480">
    <property type="match status" value="1"/>
</dbReference>
<dbReference type="Proteomes" id="UP000607645">
    <property type="component" value="Unassembled WGS sequence"/>
</dbReference>
<reference evidence="1" key="1">
    <citation type="submission" date="2020-08" db="EMBL/GenBank/DDBJ databases">
        <title>Genome public.</title>
        <authorList>
            <person name="Liu C."/>
            <person name="Sun Q."/>
        </authorList>
    </citation>
    <scope>NUCLEOTIDE SEQUENCE</scope>
    <source>
        <strain evidence="1">NSJ-52</strain>
    </source>
</reference>
<proteinExistence type="predicted"/>
<organism evidence="1 2">
    <name type="scientific">Lawsonibacter faecis</name>
    <dbReference type="NCBI Taxonomy" id="2763052"/>
    <lineage>
        <taxon>Bacteria</taxon>
        <taxon>Bacillati</taxon>
        <taxon>Bacillota</taxon>
        <taxon>Clostridia</taxon>
        <taxon>Eubacteriales</taxon>
        <taxon>Oscillospiraceae</taxon>
        <taxon>Lawsonibacter</taxon>
    </lineage>
</organism>
<comment type="caution">
    <text evidence="1">The sequence shown here is derived from an EMBL/GenBank/DDBJ whole genome shotgun (WGS) entry which is preliminary data.</text>
</comment>
<dbReference type="EMBL" id="JACOPQ010000007">
    <property type="protein sequence ID" value="MBC5737478.1"/>
    <property type="molecule type" value="Genomic_DNA"/>
</dbReference>
<protein>
    <submittedName>
        <fullName evidence="1">Uncharacterized protein</fullName>
    </submittedName>
</protein>
<name>A0A8J6MGV0_9FIRM</name>
<evidence type="ECO:0000313" key="2">
    <source>
        <dbReference type="Proteomes" id="UP000607645"/>
    </source>
</evidence>
<gene>
    <name evidence="1" type="ORF">H8S62_10720</name>
</gene>
<accession>A0A8J6MGV0</accession>